<evidence type="ECO:0000256" key="4">
    <source>
        <dbReference type="ARBA" id="ARBA00022777"/>
    </source>
</evidence>
<evidence type="ECO:0000313" key="11">
    <source>
        <dbReference type="EMBL" id="RAM02774.1"/>
    </source>
</evidence>
<evidence type="ECO:0000256" key="7">
    <source>
        <dbReference type="RuleBase" id="RU000505"/>
    </source>
</evidence>
<keyword evidence="5 6" id="KW-0067">ATP-binding</keyword>
<comment type="caution">
    <text evidence="6">Lacks conserved residue(s) required for the propagation of feature annotation.</text>
</comment>
<reference evidence="10 13" key="2">
    <citation type="submission" date="2019-02" db="EMBL/GenBank/DDBJ databases">
        <title>Complete genome sequence of Desulfobacter hydrogenophilus AcRS1.</title>
        <authorList>
            <person name="Marietou A."/>
            <person name="Lund M.B."/>
            <person name="Marshall I.P.G."/>
            <person name="Schreiber L."/>
            <person name="Jorgensen B."/>
        </authorList>
    </citation>
    <scope>NUCLEOTIDE SEQUENCE [LARGE SCALE GENOMIC DNA]</scope>
    <source>
        <strain evidence="10 13">AcRS1</strain>
    </source>
</reference>
<keyword evidence="2 6" id="KW-0808">Transferase</keyword>
<dbReference type="SUPFAM" id="SSF48034">
    <property type="entry name" value="Guanido kinase N-terminal domain"/>
    <property type="match status" value="1"/>
</dbReference>
<dbReference type="InterPro" id="IPR022413">
    <property type="entry name" value="ATP-guanido_PTrfase_N"/>
</dbReference>
<feature type="domain" description="Phosphagen kinase N-terminal" evidence="8">
    <location>
        <begin position="1"/>
        <end position="81"/>
    </location>
</feature>
<evidence type="ECO:0000313" key="12">
    <source>
        <dbReference type="Proteomes" id="UP000248798"/>
    </source>
</evidence>
<evidence type="ECO:0000259" key="9">
    <source>
        <dbReference type="PROSITE" id="PS51510"/>
    </source>
</evidence>
<dbReference type="GO" id="GO:0046314">
    <property type="term" value="P:phosphocreatine biosynthetic process"/>
    <property type="evidence" value="ECO:0007669"/>
    <property type="project" value="InterPro"/>
</dbReference>
<dbReference type="PROSITE" id="PS51510">
    <property type="entry name" value="PHOSPHAGEN_KINASE_C"/>
    <property type="match status" value="1"/>
</dbReference>
<sequence length="344" mass="38944">MKANSGLPFHVSSRSKIKQYLTLKLYNDLKEIRTSSGYSIDQAIRSGIENPDSNIGIYAGDMESYDCFAPVLLPIIEDYHHLDPGWSHKPGLQEAILADLDPEQIFIRSSRIRVARNLYRFPFSGNMNTDQRLALEETVKQAFKTLPEKLSGTYTAFTDLNKKQFNTLLKKGLAFPKGDRFMDAAGINRDYPLGRGIFTSRDKVVRVWVNEEDHMRIIAQSEGGNIAYVFNRMIQMIRALDDKLDFAFDREKGFLTACPTNIGTAMRAGVHIHLEKLEQNPSFLKAITREHHLQLRGTGGEKTAVEEAVFDISNARRLGISANTILKDLYRGVQAMIEAENRVE</sequence>
<accession>A0A328FDJ2</accession>
<gene>
    <name evidence="11" type="ORF">DO021_06975</name>
    <name evidence="10" type="ORF">EYB58_19885</name>
</gene>
<feature type="binding site" evidence="6">
    <location>
        <begin position="109"/>
        <end position="113"/>
    </location>
    <ligand>
        <name>ATP</name>
        <dbReference type="ChEBI" id="CHEBI:30616"/>
    </ligand>
</feature>
<keyword evidence="13" id="KW-1185">Reference proteome</keyword>
<protein>
    <submittedName>
        <fullName evidence="11">Arginine kinase</fullName>
    </submittedName>
</protein>
<dbReference type="Pfam" id="PF02807">
    <property type="entry name" value="ATP-gua_PtransN"/>
    <property type="match status" value="1"/>
</dbReference>
<dbReference type="PANTHER" id="PTHR11547:SF38">
    <property type="entry name" value="ARGININE KINASE 1-RELATED"/>
    <property type="match status" value="1"/>
</dbReference>
<dbReference type="OrthoDB" id="9791353at2"/>
<dbReference type="Gene3D" id="1.10.135.10">
    <property type="entry name" value="ATP:guanido phosphotransferase, N-terminal domain"/>
    <property type="match status" value="1"/>
</dbReference>
<evidence type="ECO:0000313" key="13">
    <source>
        <dbReference type="Proteomes" id="UP000293902"/>
    </source>
</evidence>
<dbReference type="Gene3D" id="3.30.590.10">
    <property type="entry name" value="Glutamine synthetase/guanido kinase, catalytic domain"/>
    <property type="match status" value="1"/>
</dbReference>
<dbReference type="GO" id="GO:0005615">
    <property type="term" value="C:extracellular space"/>
    <property type="evidence" value="ECO:0007669"/>
    <property type="project" value="TreeGrafter"/>
</dbReference>
<dbReference type="PROSITE" id="PS00112">
    <property type="entry name" value="PHOSPHAGEN_KINASE"/>
    <property type="match status" value="1"/>
</dbReference>
<evidence type="ECO:0000256" key="3">
    <source>
        <dbReference type="ARBA" id="ARBA00022741"/>
    </source>
</evidence>
<dbReference type="InterPro" id="IPR036802">
    <property type="entry name" value="ATP-guanido_PTrfase_N_sf"/>
</dbReference>
<dbReference type="InterPro" id="IPR000749">
    <property type="entry name" value="ATP-guanido_PTrfase"/>
</dbReference>
<dbReference type="Pfam" id="PF00217">
    <property type="entry name" value="ATP-gua_Ptrans"/>
    <property type="match status" value="1"/>
</dbReference>
<feature type="binding site" evidence="6">
    <location>
        <begin position="267"/>
        <end position="271"/>
    </location>
    <ligand>
        <name>ATP</name>
        <dbReference type="ChEBI" id="CHEBI:30616"/>
    </ligand>
</feature>
<dbReference type="SUPFAM" id="SSF55931">
    <property type="entry name" value="Glutamine synthetase/guanido kinase"/>
    <property type="match status" value="1"/>
</dbReference>
<dbReference type="PANTHER" id="PTHR11547">
    <property type="entry name" value="ARGININE OR CREATINE KINASE"/>
    <property type="match status" value="1"/>
</dbReference>
<dbReference type="RefSeq" id="WP_111955080.1">
    <property type="nucleotide sequence ID" value="NZ_CP036313.1"/>
</dbReference>
<dbReference type="InterPro" id="IPR014746">
    <property type="entry name" value="Gln_synth/guanido_kin_cat_dom"/>
</dbReference>
<dbReference type="EMBL" id="QLNI01000011">
    <property type="protein sequence ID" value="RAM02774.1"/>
    <property type="molecule type" value="Genomic_DNA"/>
</dbReference>
<name>A0A328FDJ2_9BACT</name>
<dbReference type="FunFam" id="3.30.590.10:FF:000006">
    <property type="entry name" value="Arginine kinase 1"/>
    <property type="match status" value="1"/>
</dbReference>
<dbReference type="FunFam" id="1.10.135.10:FF:000003">
    <property type="entry name" value="Three-domain arginine kinase"/>
    <property type="match status" value="1"/>
</dbReference>
<keyword evidence="4 6" id="KW-0418">Kinase</keyword>
<reference evidence="11 12" key="1">
    <citation type="submission" date="2018-06" db="EMBL/GenBank/DDBJ databases">
        <title>Complete Genome Sequence of Desulfobacter hydrogenophilus (DSM3380).</title>
        <authorList>
            <person name="Marietou A."/>
            <person name="Schreiber L."/>
            <person name="Marshall I."/>
            <person name="Jorgensen B."/>
        </authorList>
    </citation>
    <scope>NUCLEOTIDE SEQUENCE [LARGE SCALE GENOMIC DNA]</scope>
    <source>
        <strain evidence="11 12">DSM 3380</strain>
    </source>
</reference>
<keyword evidence="3 6" id="KW-0547">Nucleotide-binding</keyword>
<evidence type="ECO:0000256" key="1">
    <source>
        <dbReference type="ARBA" id="ARBA00006798"/>
    </source>
</evidence>
<dbReference type="AlphaFoldDB" id="A0A328FDJ2"/>
<evidence type="ECO:0000256" key="2">
    <source>
        <dbReference type="ARBA" id="ARBA00022679"/>
    </source>
</evidence>
<proteinExistence type="inferred from homology"/>
<dbReference type="Proteomes" id="UP000293902">
    <property type="component" value="Chromosome"/>
</dbReference>
<dbReference type="InterPro" id="IPR022415">
    <property type="entry name" value="ATP-guanido_PTrfase_AS"/>
</dbReference>
<feature type="domain" description="Phosphagen kinase C-terminal" evidence="9">
    <location>
        <begin position="106"/>
        <end position="343"/>
    </location>
</feature>
<evidence type="ECO:0000259" key="8">
    <source>
        <dbReference type="PROSITE" id="PS51509"/>
    </source>
</evidence>
<dbReference type="InterPro" id="IPR022414">
    <property type="entry name" value="ATP-guanido_PTrfase_cat"/>
</dbReference>
<dbReference type="GO" id="GO:0005524">
    <property type="term" value="F:ATP binding"/>
    <property type="evidence" value="ECO:0007669"/>
    <property type="project" value="UniProtKB-UniRule"/>
</dbReference>
<dbReference type="CDD" id="cd07931">
    <property type="entry name" value="eukaryotic_phosphagen_kinases"/>
    <property type="match status" value="1"/>
</dbReference>
<evidence type="ECO:0000256" key="5">
    <source>
        <dbReference type="ARBA" id="ARBA00022840"/>
    </source>
</evidence>
<dbReference type="Proteomes" id="UP000248798">
    <property type="component" value="Unassembled WGS sequence"/>
</dbReference>
<dbReference type="GO" id="GO:0004111">
    <property type="term" value="F:creatine kinase activity"/>
    <property type="evidence" value="ECO:0007669"/>
    <property type="project" value="InterPro"/>
</dbReference>
<dbReference type="PROSITE" id="PS51509">
    <property type="entry name" value="PHOSPHAGEN_KINASE_N"/>
    <property type="match status" value="1"/>
</dbReference>
<comment type="similarity">
    <text evidence="1 6 7">Belongs to the ATP:guanido phosphotransferase family.</text>
</comment>
<organism evidence="11 12">
    <name type="scientific">Desulfobacter hydrogenophilus</name>
    <dbReference type="NCBI Taxonomy" id="2291"/>
    <lineage>
        <taxon>Bacteria</taxon>
        <taxon>Pseudomonadati</taxon>
        <taxon>Thermodesulfobacteriota</taxon>
        <taxon>Desulfobacteria</taxon>
        <taxon>Desulfobacterales</taxon>
        <taxon>Desulfobacteraceae</taxon>
        <taxon>Desulfobacter</taxon>
    </lineage>
</organism>
<feature type="binding site" evidence="6">
    <location>
        <position position="216"/>
    </location>
    <ligand>
        <name>ATP</name>
        <dbReference type="ChEBI" id="CHEBI:30616"/>
    </ligand>
</feature>
<evidence type="ECO:0000256" key="6">
    <source>
        <dbReference type="PROSITE-ProRule" id="PRU00843"/>
    </source>
</evidence>
<dbReference type="EMBL" id="CP036313">
    <property type="protein sequence ID" value="QBH14980.1"/>
    <property type="molecule type" value="Genomic_DNA"/>
</dbReference>
<evidence type="ECO:0000313" key="10">
    <source>
        <dbReference type="EMBL" id="QBH14980.1"/>
    </source>
</evidence>
<feature type="binding site" evidence="6">
    <location>
        <begin position="296"/>
        <end position="301"/>
    </location>
    <ligand>
        <name>ATP</name>
        <dbReference type="ChEBI" id="CHEBI:30616"/>
    </ligand>
</feature>